<evidence type="ECO:0000259" key="11">
    <source>
        <dbReference type="Pfam" id="PF08544"/>
    </source>
</evidence>
<dbReference type="InterPro" id="IPR014721">
    <property type="entry name" value="Ribsml_uS5_D2-typ_fold_subgr"/>
</dbReference>
<name>A0A9D1U3V5_9LACO</name>
<keyword evidence="4" id="KW-0547">Nucleotide-binding</keyword>
<evidence type="ECO:0000256" key="2">
    <source>
        <dbReference type="ARBA" id="ARBA00022516"/>
    </source>
</evidence>
<keyword evidence="5 12" id="KW-0418">Kinase</keyword>
<dbReference type="InterPro" id="IPR013750">
    <property type="entry name" value="GHMP_kinase_C_dom"/>
</dbReference>
<keyword evidence="7" id="KW-0460">Magnesium</keyword>
<evidence type="ECO:0000256" key="6">
    <source>
        <dbReference type="ARBA" id="ARBA00022840"/>
    </source>
</evidence>
<dbReference type="InterPro" id="IPR006205">
    <property type="entry name" value="Mev_gal_kin"/>
</dbReference>
<evidence type="ECO:0000256" key="4">
    <source>
        <dbReference type="ARBA" id="ARBA00022741"/>
    </source>
</evidence>
<evidence type="ECO:0000256" key="5">
    <source>
        <dbReference type="ARBA" id="ARBA00022777"/>
    </source>
</evidence>
<sequence length="310" mass="33323">MKSKGIGKSHAKIILIGEHSVVYGQPAIALPLPNVAQTVTITPRDDMQRLIHSSYFDGELTALPAKMNGVGKLVQALIDRFRGNHDYWEMTIDSDLPAERGMGSSAATAIAIVRAFFDYYQQPLNRELLLQLAAVEEEITHRSPSGLDAATAASSSPLWFIRGKLGTPIPMHLNATMVIADTGVAGATREAVTAVHQLLEQSPTSTQETIEHLGQLTKQVQSALQLNEVSQLGQILLAAHHDLQNLGVSNTDLDQLVQVSMDNGALGAKLTGGGRGGCMFALVKTPTEARHLAQTLLDAGARQTWLQPLM</sequence>
<keyword evidence="2" id="KW-0444">Lipid biosynthesis</keyword>
<feature type="domain" description="GHMP kinase C-terminal" evidence="11">
    <location>
        <begin position="222"/>
        <end position="296"/>
    </location>
</feature>
<keyword evidence="6" id="KW-0067">ATP-binding</keyword>
<dbReference type="AlphaFoldDB" id="A0A9D1U3V5"/>
<dbReference type="EC" id="2.7.1.36" evidence="12"/>
<dbReference type="InterPro" id="IPR020568">
    <property type="entry name" value="Ribosomal_Su5_D2-typ_SF"/>
</dbReference>
<dbReference type="NCBIfam" id="TIGR00549">
    <property type="entry name" value="mevalon_kin"/>
    <property type="match status" value="1"/>
</dbReference>
<comment type="pathway">
    <text evidence="9">Isoprenoid biosynthesis; isopentenyl diphosphate biosynthesis via mevalonate pathway; isopentenyl diphosphate from (R)-mevalonate: step 1/3.</text>
</comment>
<dbReference type="Gene3D" id="3.30.70.890">
    <property type="entry name" value="GHMP kinase, C-terminal domain"/>
    <property type="match status" value="1"/>
</dbReference>
<evidence type="ECO:0000256" key="9">
    <source>
        <dbReference type="ARBA" id="ARBA00029438"/>
    </source>
</evidence>
<evidence type="ECO:0000256" key="7">
    <source>
        <dbReference type="ARBA" id="ARBA00022842"/>
    </source>
</evidence>
<keyword evidence="8" id="KW-0443">Lipid metabolism</keyword>
<organism evidence="12 13">
    <name type="scientific">Candidatus Limosilactobacillus merdipullorum</name>
    <dbReference type="NCBI Taxonomy" id="2838653"/>
    <lineage>
        <taxon>Bacteria</taxon>
        <taxon>Bacillati</taxon>
        <taxon>Bacillota</taxon>
        <taxon>Bacilli</taxon>
        <taxon>Lactobacillales</taxon>
        <taxon>Lactobacillaceae</taxon>
        <taxon>Limosilactobacillus</taxon>
    </lineage>
</organism>
<dbReference type="InterPro" id="IPR006204">
    <property type="entry name" value="GHMP_kinase_N_dom"/>
</dbReference>
<reference evidence="12" key="2">
    <citation type="submission" date="2021-04" db="EMBL/GenBank/DDBJ databases">
        <authorList>
            <person name="Gilroy R."/>
        </authorList>
    </citation>
    <scope>NUCLEOTIDE SEQUENCE</scope>
    <source>
        <strain evidence="12">ChiHejej3B27-2180</strain>
    </source>
</reference>
<dbReference type="GO" id="GO:0005829">
    <property type="term" value="C:cytosol"/>
    <property type="evidence" value="ECO:0007669"/>
    <property type="project" value="TreeGrafter"/>
</dbReference>
<evidence type="ECO:0000256" key="8">
    <source>
        <dbReference type="ARBA" id="ARBA00023098"/>
    </source>
</evidence>
<dbReference type="Gene3D" id="3.30.230.10">
    <property type="match status" value="1"/>
</dbReference>
<keyword evidence="1" id="KW-0963">Cytoplasm</keyword>
<evidence type="ECO:0000256" key="3">
    <source>
        <dbReference type="ARBA" id="ARBA00022679"/>
    </source>
</evidence>
<dbReference type="GO" id="GO:0019287">
    <property type="term" value="P:isopentenyl diphosphate biosynthetic process, mevalonate pathway"/>
    <property type="evidence" value="ECO:0007669"/>
    <property type="project" value="TreeGrafter"/>
</dbReference>
<dbReference type="PANTHER" id="PTHR43290">
    <property type="entry name" value="MEVALONATE KINASE"/>
    <property type="match status" value="1"/>
</dbReference>
<reference evidence="12" key="1">
    <citation type="journal article" date="2021" name="PeerJ">
        <title>Extensive microbial diversity within the chicken gut microbiome revealed by metagenomics and culture.</title>
        <authorList>
            <person name="Gilroy R."/>
            <person name="Ravi A."/>
            <person name="Getino M."/>
            <person name="Pursley I."/>
            <person name="Horton D.L."/>
            <person name="Alikhan N.F."/>
            <person name="Baker D."/>
            <person name="Gharbi K."/>
            <person name="Hall N."/>
            <person name="Watson M."/>
            <person name="Adriaenssens E.M."/>
            <person name="Foster-Nyarko E."/>
            <person name="Jarju S."/>
            <person name="Secka A."/>
            <person name="Antonio M."/>
            <person name="Oren A."/>
            <person name="Chaudhuri R.R."/>
            <person name="La Ragione R."/>
            <person name="Hildebrand F."/>
            <person name="Pallen M.J."/>
        </authorList>
    </citation>
    <scope>NUCLEOTIDE SEQUENCE</scope>
    <source>
        <strain evidence="12">ChiHejej3B27-2180</strain>
    </source>
</reference>
<keyword evidence="3 12" id="KW-0808">Transferase</keyword>
<feature type="domain" description="GHMP kinase N-terminal" evidence="10">
    <location>
        <begin position="73"/>
        <end position="153"/>
    </location>
</feature>
<comment type="caution">
    <text evidence="12">The sequence shown here is derived from an EMBL/GenBank/DDBJ whole genome shotgun (WGS) entry which is preliminary data.</text>
</comment>
<evidence type="ECO:0000313" key="12">
    <source>
        <dbReference type="EMBL" id="HIW70230.1"/>
    </source>
</evidence>
<evidence type="ECO:0000259" key="10">
    <source>
        <dbReference type="Pfam" id="PF00288"/>
    </source>
</evidence>
<dbReference type="EMBL" id="DXGK01000043">
    <property type="protein sequence ID" value="HIW70230.1"/>
    <property type="molecule type" value="Genomic_DNA"/>
</dbReference>
<dbReference type="SUPFAM" id="SSF55060">
    <property type="entry name" value="GHMP Kinase, C-terminal domain"/>
    <property type="match status" value="1"/>
</dbReference>
<accession>A0A9D1U3V5</accession>
<gene>
    <name evidence="12" type="primary">mvk</name>
    <name evidence="12" type="ORF">H9876_02445</name>
</gene>
<dbReference type="Pfam" id="PF00288">
    <property type="entry name" value="GHMP_kinases_N"/>
    <property type="match status" value="1"/>
</dbReference>
<dbReference type="PANTHER" id="PTHR43290:SF2">
    <property type="entry name" value="MEVALONATE KINASE"/>
    <property type="match status" value="1"/>
</dbReference>
<dbReference type="SUPFAM" id="SSF54211">
    <property type="entry name" value="Ribosomal protein S5 domain 2-like"/>
    <property type="match status" value="1"/>
</dbReference>
<dbReference type="Proteomes" id="UP000886878">
    <property type="component" value="Unassembled WGS sequence"/>
</dbReference>
<dbReference type="PRINTS" id="PR00959">
    <property type="entry name" value="MEVGALKINASE"/>
</dbReference>
<evidence type="ECO:0000256" key="1">
    <source>
        <dbReference type="ARBA" id="ARBA00022490"/>
    </source>
</evidence>
<protein>
    <submittedName>
        <fullName evidence="12">Mevalonate kinase</fullName>
        <ecNumber evidence="12">2.7.1.36</ecNumber>
    </submittedName>
</protein>
<dbReference type="Pfam" id="PF08544">
    <property type="entry name" value="GHMP_kinases_C"/>
    <property type="match status" value="1"/>
</dbReference>
<evidence type="ECO:0000313" key="13">
    <source>
        <dbReference type="Proteomes" id="UP000886878"/>
    </source>
</evidence>
<proteinExistence type="predicted"/>
<dbReference type="InterPro" id="IPR036554">
    <property type="entry name" value="GHMP_kinase_C_sf"/>
</dbReference>
<dbReference type="GO" id="GO:0005524">
    <property type="term" value="F:ATP binding"/>
    <property type="evidence" value="ECO:0007669"/>
    <property type="project" value="UniProtKB-KW"/>
</dbReference>
<dbReference type="GO" id="GO:0004496">
    <property type="term" value="F:mevalonate kinase activity"/>
    <property type="evidence" value="ECO:0007669"/>
    <property type="project" value="UniProtKB-EC"/>
</dbReference>